<comment type="similarity">
    <text evidence="6">Belongs to the radical SAM superfamily. Anaerobic sulfatase-maturating enzyme family.</text>
</comment>
<dbReference type="GO" id="GO:0051536">
    <property type="term" value="F:iron-sulfur cluster binding"/>
    <property type="evidence" value="ECO:0007669"/>
    <property type="project" value="UniProtKB-KW"/>
</dbReference>
<dbReference type="GO" id="GO:0046872">
    <property type="term" value="F:metal ion binding"/>
    <property type="evidence" value="ECO:0007669"/>
    <property type="project" value="UniProtKB-KW"/>
</dbReference>
<reference evidence="8" key="1">
    <citation type="journal article" date="2020" name="Microbiol. Resour. Announc.">
        <title>Draft Genome Sequences of Thiorhodococcus mannitoliphagus and Thiorhodococcus minor, Purple Sulfur Photosynthetic Bacteria in the Gammaproteobacterial Family Chromatiaceae.</title>
        <authorList>
            <person name="Aviles F.A."/>
            <person name="Meyer T.E."/>
            <person name="Kyndt J.A."/>
        </authorList>
    </citation>
    <scope>NUCLEOTIDE SEQUENCE [LARGE SCALE GENOMIC DNA]</scope>
    <source>
        <strain evidence="8">DSM 18266</strain>
    </source>
</reference>
<accession>A0A6P1DZJ2</accession>
<dbReference type="SUPFAM" id="SSF102114">
    <property type="entry name" value="Radical SAM enzymes"/>
    <property type="match status" value="1"/>
</dbReference>
<keyword evidence="2" id="KW-0949">S-adenosyl-L-methionine</keyword>
<dbReference type="RefSeq" id="WP_164655564.1">
    <property type="nucleotide sequence ID" value="NZ_JAAIJR010000102.1"/>
</dbReference>
<keyword evidence="4" id="KW-0408">Iron</keyword>
<dbReference type="InterPro" id="IPR023885">
    <property type="entry name" value="4Fe4S-binding_SPASM_dom"/>
</dbReference>
<keyword evidence="5" id="KW-0411">Iron-sulfur</keyword>
<dbReference type="InterPro" id="IPR058240">
    <property type="entry name" value="rSAM_sf"/>
</dbReference>
<sequence length="394" mass="44079">MGTRVFSLILLPTLQCNADCEYCFEDKTNDRLSLERLQVLIDKVLDHLVARDIGGLTIHWQGGEVMTLPPSWFARAEDLIGRAAAARGLAVNHYLQTNMIGYSPRWNDVIRTMFGNRVSTSLDYPNLYRRRLGKDATDYNTVWTHKVRLARTAGIEVQVIAVPNAATLEMGAERFYSHFVETLDIRSFQVNTPFPGGESNPAKRQLPHDSEALARFFTELADVWLERGYHSGVRVGPFDELLNYFSSAPALLPCIWTDDCANHILCIDARGNVAQCDCWVASYPDYWFGNIFDCDTLGALLAKSQVLERFHQRPMALVARECIACDYLALCHGGCPVRAFSVHGTLFEKDPHCAFYQSLFGHMASAAARLARMAAEPRACRVVPVTGRVSPPSN</sequence>
<reference evidence="7 8" key="2">
    <citation type="submission" date="2020-02" db="EMBL/GenBank/DDBJ databases">
        <title>Genome sequences of Thiorhodococcus mannitoliphagus and Thiorhodococcus minor, purple sulfur photosynthetic bacteria in the gammaproteobacterial family, Chromatiaceae.</title>
        <authorList>
            <person name="Aviles F.A."/>
            <person name="Meyer T.E."/>
            <person name="Kyndt J.A."/>
        </authorList>
    </citation>
    <scope>NUCLEOTIDE SEQUENCE [LARGE SCALE GENOMIC DNA]</scope>
    <source>
        <strain evidence="7 8">DSM 18266</strain>
    </source>
</reference>
<dbReference type="PANTHER" id="PTHR43273">
    <property type="entry name" value="ANAEROBIC SULFATASE-MATURATING ENZYME HOMOLOG ASLB-RELATED"/>
    <property type="match status" value="1"/>
</dbReference>
<evidence type="ECO:0000256" key="1">
    <source>
        <dbReference type="ARBA" id="ARBA00001966"/>
    </source>
</evidence>
<evidence type="ECO:0000256" key="2">
    <source>
        <dbReference type="ARBA" id="ARBA00022691"/>
    </source>
</evidence>
<dbReference type="InterPro" id="IPR023867">
    <property type="entry name" value="Sulphatase_maturase_rSAM"/>
</dbReference>
<evidence type="ECO:0000256" key="6">
    <source>
        <dbReference type="ARBA" id="ARBA00023601"/>
    </source>
</evidence>
<comment type="cofactor">
    <cofactor evidence="1">
        <name>[4Fe-4S] cluster</name>
        <dbReference type="ChEBI" id="CHEBI:49883"/>
    </cofactor>
</comment>
<comment type="caution">
    <text evidence="7">The sequence shown here is derived from an EMBL/GenBank/DDBJ whole genome shotgun (WGS) entry which is preliminary data.</text>
</comment>
<keyword evidence="3" id="KW-0479">Metal-binding</keyword>
<name>A0A6P1DZJ2_9GAMM</name>
<dbReference type="NCBIfam" id="TIGR04085">
    <property type="entry name" value="rSAM_more_4Fe4S"/>
    <property type="match status" value="1"/>
</dbReference>
<evidence type="ECO:0000256" key="5">
    <source>
        <dbReference type="ARBA" id="ARBA00023014"/>
    </source>
</evidence>
<dbReference type="Proteomes" id="UP000471640">
    <property type="component" value="Unassembled WGS sequence"/>
</dbReference>
<dbReference type="Gene3D" id="3.20.20.70">
    <property type="entry name" value="Aldolase class I"/>
    <property type="match status" value="1"/>
</dbReference>
<evidence type="ECO:0000313" key="8">
    <source>
        <dbReference type="Proteomes" id="UP000471640"/>
    </source>
</evidence>
<dbReference type="InterPro" id="IPR007197">
    <property type="entry name" value="rSAM"/>
</dbReference>
<protein>
    <submittedName>
        <fullName evidence="7">Radical SAM protein</fullName>
    </submittedName>
</protein>
<dbReference type="SFLD" id="SFLDG01067">
    <property type="entry name" value="SPASM/twitch_domain_containing"/>
    <property type="match status" value="1"/>
</dbReference>
<proteinExistence type="inferred from homology"/>
<evidence type="ECO:0000313" key="7">
    <source>
        <dbReference type="EMBL" id="NEX22473.1"/>
    </source>
</evidence>
<dbReference type="EMBL" id="JAAIJR010000102">
    <property type="protein sequence ID" value="NEX22473.1"/>
    <property type="molecule type" value="Genomic_DNA"/>
</dbReference>
<dbReference type="PANTHER" id="PTHR43273:SF3">
    <property type="entry name" value="ANAEROBIC SULFATASE-MATURATING ENZYME HOMOLOG ASLB-RELATED"/>
    <property type="match status" value="1"/>
</dbReference>
<dbReference type="GO" id="GO:0016491">
    <property type="term" value="F:oxidoreductase activity"/>
    <property type="evidence" value="ECO:0007669"/>
    <property type="project" value="InterPro"/>
</dbReference>
<evidence type="ECO:0000256" key="4">
    <source>
        <dbReference type="ARBA" id="ARBA00023004"/>
    </source>
</evidence>
<dbReference type="SFLD" id="SFLDS00029">
    <property type="entry name" value="Radical_SAM"/>
    <property type="match status" value="1"/>
</dbReference>
<dbReference type="AlphaFoldDB" id="A0A6P1DZJ2"/>
<organism evidence="7 8">
    <name type="scientific">Thiorhodococcus mannitoliphagus</name>
    <dbReference type="NCBI Taxonomy" id="329406"/>
    <lineage>
        <taxon>Bacteria</taxon>
        <taxon>Pseudomonadati</taxon>
        <taxon>Pseudomonadota</taxon>
        <taxon>Gammaproteobacteria</taxon>
        <taxon>Chromatiales</taxon>
        <taxon>Chromatiaceae</taxon>
        <taxon>Thiorhodococcus</taxon>
    </lineage>
</organism>
<evidence type="ECO:0000256" key="3">
    <source>
        <dbReference type="ARBA" id="ARBA00022723"/>
    </source>
</evidence>
<keyword evidence="8" id="KW-1185">Reference proteome</keyword>
<dbReference type="InterPro" id="IPR013785">
    <property type="entry name" value="Aldolase_TIM"/>
</dbReference>
<gene>
    <name evidence="7" type="ORF">G3480_19540</name>
</gene>